<protein>
    <submittedName>
        <fullName evidence="3">Carbon-nitrogen hydrolase</fullName>
    </submittedName>
</protein>
<feature type="domain" description="CN hydrolase" evidence="2">
    <location>
        <begin position="5"/>
        <end position="245"/>
    </location>
</feature>
<dbReference type="InterPro" id="IPR050345">
    <property type="entry name" value="Aliph_Amidase/BUP"/>
</dbReference>
<dbReference type="PANTHER" id="PTHR43674:SF16">
    <property type="entry name" value="CARBON-NITROGEN FAMILY, PUTATIVE (AFU_ORTHOLOGUE AFUA_5G02350)-RELATED"/>
    <property type="match status" value="1"/>
</dbReference>
<dbReference type="EMBL" id="JAUKUA010000006">
    <property type="protein sequence ID" value="KAK0707464.1"/>
    <property type="molecule type" value="Genomic_DNA"/>
</dbReference>
<keyword evidence="1 3" id="KW-0378">Hydrolase</keyword>
<evidence type="ECO:0000313" key="4">
    <source>
        <dbReference type="Proteomes" id="UP001172102"/>
    </source>
</evidence>
<proteinExistence type="predicted"/>
<evidence type="ECO:0000259" key="2">
    <source>
        <dbReference type="PROSITE" id="PS50263"/>
    </source>
</evidence>
<dbReference type="Gene3D" id="3.60.110.10">
    <property type="entry name" value="Carbon-nitrogen hydrolase"/>
    <property type="match status" value="1"/>
</dbReference>
<dbReference type="GO" id="GO:0016811">
    <property type="term" value="F:hydrolase activity, acting on carbon-nitrogen (but not peptide) bonds, in linear amides"/>
    <property type="evidence" value="ECO:0007669"/>
    <property type="project" value="TreeGrafter"/>
</dbReference>
<name>A0AA40DKW8_9PEZI</name>
<dbReference type="PANTHER" id="PTHR43674">
    <property type="entry name" value="NITRILASE C965.09-RELATED"/>
    <property type="match status" value="1"/>
</dbReference>
<dbReference type="Pfam" id="PF00795">
    <property type="entry name" value="CN_hydrolase"/>
    <property type="match status" value="1"/>
</dbReference>
<dbReference type="InterPro" id="IPR036526">
    <property type="entry name" value="C-N_Hydrolase_sf"/>
</dbReference>
<gene>
    <name evidence="3" type="ORF">B0H67DRAFT_602784</name>
</gene>
<evidence type="ECO:0000313" key="3">
    <source>
        <dbReference type="EMBL" id="KAK0707464.1"/>
    </source>
</evidence>
<comment type="caution">
    <text evidence="3">The sequence shown here is derived from an EMBL/GenBank/DDBJ whole genome shotgun (WGS) entry which is preliminary data.</text>
</comment>
<keyword evidence="4" id="KW-1185">Reference proteome</keyword>
<dbReference type="InterPro" id="IPR003010">
    <property type="entry name" value="C-N_Hydrolase"/>
</dbReference>
<organism evidence="3 4">
    <name type="scientific">Lasiosphaeris hirsuta</name>
    <dbReference type="NCBI Taxonomy" id="260670"/>
    <lineage>
        <taxon>Eukaryota</taxon>
        <taxon>Fungi</taxon>
        <taxon>Dikarya</taxon>
        <taxon>Ascomycota</taxon>
        <taxon>Pezizomycotina</taxon>
        <taxon>Sordariomycetes</taxon>
        <taxon>Sordariomycetidae</taxon>
        <taxon>Sordariales</taxon>
        <taxon>Lasiosphaeriaceae</taxon>
        <taxon>Lasiosphaeris</taxon>
    </lineage>
</organism>
<dbReference type="Proteomes" id="UP001172102">
    <property type="component" value="Unassembled WGS sequence"/>
</dbReference>
<dbReference type="SUPFAM" id="SSF56317">
    <property type="entry name" value="Carbon-nitrogen hydrolase"/>
    <property type="match status" value="1"/>
</dbReference>
<dbReference type="CDD" id="cd07197">
    <property type="entry name" value="nitrilase"/>
    <property type="match status" value="1"/>
</dbReference>
<sequence length="261" mass="28373">MAPLHKVAVIQLQPKDVALEENFAKAEAYIREAAAQGADLAVLPEYHLTSWCPEHPDFVASCVTSAPYLARYQSLARALAINIVPGTICEVLPSPSASSKPEIRNMTYWITPTGALAGTYQKKNLWHPERPHLTPGVHKPHAAFDTPLALGARPLRAGLLVCWDLFFPEAFRALLADGADLVVRVFLEAAVVTRAYENVCAVVFCNAGGLSQVAVPVDFGVLEVAEGVYKVREDMRGRGGSHVHVKGQRLLANTTIPRFSQ</sequence>
<reference evidence="3" key="1">
    <citation type="submission" date="2023-06" db="EMBL/GenBank/DDBJ databases">
        <title>Genome-scale phylogeny and comparative genomics of the fungal order Sordariales.</title>
        <authorList>
            <consortium name="Lawrence Berkeley National Laboratory"/>
            <person name="Hensen N."/>
            <person name="Bonometti L."/>
            <person name="Westerberg I."/>
            <person name="Brannstrom I.O."/>
            <person name="Guillou S."/>
            <person name="Cros-Aarteil S."/>
            <person name="Calhoun S."/>
            <person name="Haridas S."/>
            <person name="Kuo A."/>
            <person name="Mondo S."/>
            <person name="Pangilinan J."/>
            <person name="Riley R."/>
            <person name="Labutti K."/>
            <person name="Andreopoulos B."/>
            <person name="Lipzen A."/>
            <person name="Chen C."/>
            <person name="Yanf M."/>
            <person name="Daum C."/>
            <person name="Ng V."/>
            <person name="Clum A."/>
            <person name="Steindorff A."/>
            <person name="Ohm R."/>
            <person name="Martin F."/>
            <person name="Silar P."/>
            <person name="Natvig D."/>
            <person name="Lalanne C."/>
            <person name="Gautier V."/>
            <person name="Ament-Velasquez S.L."/>
            <person name="Kruys A."/>
            <person name="Hutchinson M.I."/>
            <person name="Powell A.J."/>
            <person name="Barry K."/>
            <person name="Miller A.N."/>
            <person name="Grigoriev I.V."/>
            <person name="Debuchy R."/>
            <person name="Gladieux P."/>
            <person name="Thoren M.H."/>
            <person name="Johannesson H."/>
        </authorList>
    </citation>
    <scope>NUCLEOTIDE SEQUENCE</scope>
    <source>
        <strain evidence="3">SMH4607-1</strain>
    </source>
</reference>
<dbReference type="AlphaFoldDB" id="A0AA40DKW8"/>
<dbReference type="PROSITE" id="PS50263">
    <property type="entry name" value="CN_HYDROLASE"/>
    <property type="match status" value="1"/>
</dbReference>
<evidence type="ECO:0000256" key="1">
    <source>
        <dbReference type="ARBA" id="ARBA00022801"/>
    </source>
</evidence>
<accession>A0AA40DKW8</accession>